<protein>
    <submittedName>
        <fullName evidence="2">DNA polymerase-3 subunit epsilon</fullName>
    </submittedName>
</protein>
<feature type="domain" description="Exonuclease" evidence="1">
    <location>
        <begin position="9"/>
        <end position="173"/>
    </location>
</feature>
<dbReference type="Pfam" id="PF00929">
    <property type="entry name" value="RNase_T"/>
    <property type="match status" value="1"/>
</dbReference>
<dbReference type="AlphaFoldDB" id="A0A1M5ZWT0"/>
<reference evidence="2 3" key="1">
    <citation type="submission" date="2016-11" db="EMBL/GenBank/DDBJ databases">
        <authorList>
            <person name="Jaros S."/>
            <person name="Januszkiewicz K."/>
            <person name="Wedrychowicz H."/>
        </authorList>
    </citation>
    <scope>NUCLEOTIDE SEQUENCE [LARGE SCALE GENOMIC DNA]</scope>
    <source>
        <strain evidence="2 3">CGMCC 1.10190</strain>
    </source>
</reference>
<dbReference type="InterPro" id="IPR013520">
    <property type="entry name" value="Ribonucl_H"/>
</dbReference>
<dbReference type="SUPFAM" id="SSF53098">
    <property type="entry name" value="Ribonuclease H-like"/>
    <property type="match status" value="1"/>
</dbReference>
<gene>
    <name evidence="2" type="ORF">SAMN04488135_1206</name>
</gene>
<evidence type="ECO:0000313" key="3">
    <source>
        <dbReference type="Proteomes" id="UP000184226"/>
    </source>
</evidence>
<sequence length="199" mass="22381">MKNSIEIGLVLDTETTGLRSSDELIEYAHVMFSYDKASGEVVDILDEYCEFREPSVPIGRTAQKVNGISMDMVRGRFLDETRIAGAMLAARKIYAHNMGFDRRFVSGLYPGLQNLHWVCTMSNINWLAQGVRSRKLDDILSFYGISDGARHRALDDAKGTLSAIQRRDVQTGLPHIVALAKNRKKLLTQYPGVMEPRQC</sequence>
<evidence type="ECO:0000259" key="1">
    <source>
        <dbReference type="SMART" id="SM00479"/>
    </source>
</evidence>
<dbReference type="STRING" id="658167.SAMN04488135_1206"/>
<dbReference type="GO" id="GO:0004527">
    <property type="term" value="F:exonuclease activity"/>
    <property type="evidence" value="ECO:0007669"/>
    <property type="project" value="UniProtKB-ARBA"/>
</dbReference>
<dbReference type="EMBL" id="FQXE01000020">
    <property type="protein sequence ID" value="SHI28700.1"/>
    <property type="molecule type" value="Genomic_DNA"/>
</dbReference>
<dbReference type="SMART" id="SM00479">
    <property type="entry name" value="EXOIII"/>
    <property type="match status" value="1"/>
</dbReference>
<dbReference type="Proteomes" id="UP000184226">
    <property type="component" value="Unassembled WGS sequence"/>
</dbReference>
<dbReference type="InterPro" id="IPR036397">
    <property type="entry name" value="RNaseH_sf"/>
</dbReference>
<proteinExistence type="predicted"/>
<dbReference type="RefSeq" id="WP_073109104.1">
    <property type="nucleotide sequence ID" value="NZ_FQXE01000020.1"/>
</dbReference>
<accession>A0A1M5ZWT0</accession>
<dbReference type="InterPro" id="IPR012337">
    <property type="entry name" value="RNaseH-like_sf"/>
</dbReference>
<dbReference type="CDD" id="cd06127">
    <property type="entry name" value="DEDDh"/>
    <property type="match status" value="1"/>
</dbReference>
<organism evidence="2 3">
    <name type="scientific">Pollutimonas bauzanensis</name>
    <dbReference type="NCBI Taxonomy" id="658167"/>
    <lineage>
        <taxon>Bacteria</taxon>
        <taxon>Pseudomonadati</taxon>
        <taxon>Pseudomonadota</taxon>
        <taxon>Betaproteobacteria</taxon>
        <taxon>Burkholderiales</taxon>
        <taxon>Alcaligenaceae</taxon>
        <taxon>Pollutimonas</taxon>
    </lineage>
</organism>
<dbReference type="GO" id="GO:0003676">
    <property type="term" value="F:nucleic acid binding"/>
    <property type="evidence" value="ECO:0007669"/>
    <property type="project" value="InterPro"/>
</dbReference>
<evidence type="ECO:0000313" key="2">
    <source>
        <dbReference type="EMBL" id="SHI28700.1"/>
    </source>
</evidence>
<keyword evidence="3" id="KW-1185">Reference proteome</keyword>
<name>A0A1M5ZWT0_9BURK</name>
<dbReference type="OrthoDB" id="9803913at2"/>
<dbReference type="GO" id="GO:0006259">
    <property type="term" value="P:DNA metabolic process"/>
    <property type="evidence" value="ECO:0007669"/>
    <property type="project" value="UniProtKB-ARBA"/>
</dbReference>
<dbReference type="Gene3D" id="3.30.420.10">
    <property type="entry name" value="Ribonuclease H-like superfamily/Ribonuclease H"/>
    <property type="match status" value="1"/>
</dbReference>